<feature type="transmembrane region" description="Helical" evidence="1">
    <location>
        <begin position="56"/>
        <end position="77"/>
    </location>
</feature>
<dbReference type="HOGENOM" id="CLU_489698_0_0_2"/>
<accession>H3ZLJ4</accession>
<feature type="transmembrane region" description="Helical" evidence="1">
    <location>
        <begin position="212"/>
        <end position="240"/>
    </location>
</feature>
<evidence type="ECO:0000313" key="3">
    <source>
        <dbReference type="Proteomes" id="UP000015502"/>
    </source>
</evidence>
<organism evidence="2 3">
    <name type="scientific">Thermococcus litoralis (strain ATCC 51850 / DSM 5473 / JCM 8560 / NS-C)</name>
    <dbReference type="NCBI Taxonomy" id="523849"/>
    <lineage>
        <taxon>Archaea</taxon>
        <taxon>Methanobacteriati</taxon>
        <taxon>Methanobacteriota</taxon>
        <taxon>Thermococci</taxon>
        <taxon>Thermococcales</taxon>
        <taxon>Thermococcaceae</taxon>
        <taxon>Thermococcus</taxon>
    </lineage>
</organism>
<feature type="transmembrane region" description="Helical" evidence="1">
    <location>
        <begin position="160"/>
        <end position="178"/>
    </location>
</feature>
<keyword evidence="1" id="KW-0812">Transmembrane</keyword>
<gene>
    <name evidence="2" type="ORF">OCC_01344</name>
</gene>
<feature type="transmembrane region" description="Helical" evidence="1">
    <location>
        <begin position="32"/>
        <end position="50"/>
    </location>
</feature>
<feature type="transmembrane region" description="Helical" evidence="1">
    <location>
        <begin position="351"/>
        <end position="372"/>
    </location>
</feature>
<keyword evidence="1" id="KW-1133">Transmembrane helix</keyword>
<keyword evidence="3" id="KW-1185">Reference proteome</keyword>
<dbReference type="RefSeq" id="WP_004067309.1">
    <property type="nucleotide sequence ID" value="NC_022084.1"/>
</dbReference>
<dbReference type="AlphaFoldDB" id="H3ZLJ4"/>
<dbReference type="KEGG" id="tlt:OCC_01344"/>
<dbReference type="Proteomes" id="UP000015502">
    <property type="component" value="Chromosome"/>
</dbReference>
<feature type="transmembrane region" description="Helical" evidence="1">
    <location>
        <begin position="292"/>
        <end position="310"/>
    </location>
</feature>
<feature type="transmembrane region" description="Helical" evidence="1">
    <location>
        <begin position="106"/>
        <end position="124"/>
    </location>
</feature>
<evidence type="ECO:0008006" key="4">
    <source>
        <dbReference type="Google" id="ProtNLM"/>
    </source>
</evidence>
<evidence type="ECO:0000313" key="2">
    <source>
        <dbReference type="EMBL" id="EHR79132.1"/>
    </source>
</evidence>
<dbReference type="PaxDb" id="523849-OCC_01344"/>
<feature type="transmembrane region" description="Helical" evidence="1">
    <location>
        <begin position="6"/>
        <end position="25"/>
    </location>
</feature>
<protein>
    <recommendedName>
        <fullName evidence="4">DUF2206 domain-containing protein</fullName>
    </recommendedName>
</protein>
<feature type="transmembrane region" description="Helical" evidence="1">
    <location>
        <begin position="260"/>
        <end position="280"/>
    </location>
</feature>
<feature type="transmembrane region" description="Helical" evidence="1">
    <location>
        <begin position="378"/>
        <end position="398"/>
    </location>
</feature>
<dbReference type="STRING" id="523849.OCC_01344"/>
<keyword evidence="1" id="KW-0472">Membrane</keyword>
<evidence type="ECO:0000256" key="1">
    <source>
        <dbReference type="SAM" id="Phobius"/>
    </source>
</evidence>
<feature type="transmembrane region" description="Helical" evidence="1">
    <location>
        <begin position="410"/>
        <end position="431"/>
    </location>
</feature>
<sequence length="556" mass="63395">MKHKKLIRSLISIECLILALLLIAIIQKPSPYCVLCYLLMALMPVFLYIAPSDANIMVLIYLFSAGMLLSYSLVGILNGSGDIYNAWYYSKLTLINGHWDPNRTTFSYNFVLPIVILMPILSMLSGMNLIYLLKIIPNLIFSLVPVILFKIYRMYLDRDIAFWSVLYIISFPAMWYMMPNVPRSEFAKFLLIITLYLILIKRNFQSLRFVLIYPLLAFSIVTSHYTTAAIYVALAISAILLVHLGCSHGTAIKNNKHFGYFTYLMIMLWVFWYGILFLSYPFIGGIQVLYRTFLILNGLFDLSGVSYAISSGSSDPSWVITMIVYGATLLIAFVGFFFLSFNHLKKESGFLPCYLVVAFIAYILPIIGYAGGIGLLRLSFTTMFVWAPIFGIGLSKSLSKITTNRRFKRLLLVSFFFVLILVNTHSLQYLFLGSSNNPAITWNVSQQKTWTTLDEYQGALFVRQNIDSVAVERGSAAGYGLIFAMKHRIKPIPRPLEGEYIYVDTQCTVYNKYVVGIWDTSGLRFVSISFTDSDVYPIYAVISNRIYSSKMWILMR</sequence>
<dbReference type="GeneID" id="16549370"/>
<name>H3ZLJ4_THELN</name>
<feature type="transmembrane region" description="Helical" evidence="1">
    <location>
        <begin position="184"/>
        <end position="200"/>
    </location>
</feature>
<dbReference type="EMBL" id="CP006670">
    <property type="protein sequence ID" value="EHR79132.1"/>
    <property type="molecule type" value="Genomic_DNA"/>
</dbReference>
<reference evidence="2 3" key="1">
    <citation type="journal article" date="2012" name="J. Bacteriol.">
        <title>Genome sequence of the model hyperthermophilic archaeon Thermococcus litoralis NS-C.</title>
        <authorList>
            <person name="Gardner A.F."/>
            <person name="Kumar S."/>
            <person name="Perler F.B."/>
        </authorList>
    </citation>
    <scope>NUCLEOTIDE SEQUENCE [LARGE SCALE GENOMIC DNA]</scope>
    <source>
        <strain evidence="3">ATCC 51850 / DSM 5473 / JCM 8560 / NS-C</strain>
    </source>
</reference>
<feature type="transmembrane region" description="Helical" evidence="1">
    <location>
        <begin position="316"/>
        <end position="339"/>
    </location>
</feature>
<proteinExistence type="predicted"/>